<comment type="caution">
    <text evidence="2">The sequence shown here is derived from an EMBL/GenBank/DDBJ whole genome shotgun (WGS) entry which is preliminary data.</text>
</comment>
<feature type="domain" description="Rhodanese" evidence="1">
    <location>
        <begin position="31"/>
        <end position="121"/>
    </location>
</feature>
<dbReference type="Gene3D" id="3.40.250.10">
    <property type="entry name" value="Rhodanese-like domain"/>
    <property type="match status" value="1"/>
</dbReference>
<dbReference type="SUPFAM" id="SSF52821">
    <property type="entry name" value="Rhodanese/Cell cycle control phosphatase"/>
    <property type="match status" value="1"/>
</dbReference>
<organism evidence="2">
    <name type="scientific">Caldilineaceae bacterium SB0662_bin_9</name>
    <dbReference type="NCBI Taxonomy" id="2605258"/>
    <lineage>
        <taxon>Bacteria</taxon>
        <taxon>Bacillati</taxon>
        <taxon>Chloroflexota</taxon>
        <taxon>Caldilineae</taxon>
        <taxon>Caldilineales</taxon>
        <taxon>Caldilineaceae</taxon>
    </lineage>
</organism>
<dbReference type="PANTHER" id="PTHR43031:SF1">
    <property type="entry name" value="PYRIDINE NUCLEOTIDE-DISULPHIDE OXIDOREDUCTASE"/>
    <property type="match status" value="1"/>
</dbReference>
<dbReference type="SMART" id="SM00450">
    <property type="entry name" value="RHOD"/>
    <property type="match status" value="1"/>
</dbReference>
<dbReference type="CDD" id="cd01521">
    <property type="entry name" value="RHOD_PspE2"/>
    <property type="match status" value="1"/>
</dbReference>
<evidence type="ECO:0000259" key="1">
    <source>
        <dbReference type="PROSITE" id="PS50206"/>
    </source>
</evidence>
<protein>
    <submittedName>
        <fullName evidence="2">Rhodanese-like domain-containing protein</fullName>
    </submittedName>
</protein>
<dbReference type="InterPro" id="IPR050229">
    <property type="entry name" value="GlpE_sulfurtransferase"/>
</dbReference>
<dbReference type="EMBL" id="VXPY01000058">
    <property type="protein sequence ID" value="MYD90350.1"/>
    <property type="molecule type" value="Genomic_DNA"/>
</dbReference>
<sequence>MDEARQAQLAHYQNKLSYETDSWDLYEALQGGEAVVVVDGRSREAFATEHIPGSVSLPHREICAETVTALPTGSTCVCYCDGIGCNASTKTALKLMKLGFDVRELIGGLDWWKRDGYATAGEAGRPGREVRCGC</sequence>
<dbReference type="PROSITE" id="PS50206">
    <property type="entry name" value="RHODANESE_3"/>
    <property type="match status" value="1"/>
</dbReference>
<dbReference type="AlphaFoldDB" id="A0A6B1DRM1"/>
<dbReference type="InterPro" id="IPR001763">
    <property type="entry name" value="Rhodanese-like_dom"/>
</dbReference>
<reference evidence="2" key="1">
    <citation type="submission" date="2019-09" db="EMBL/GenBank/DDBJ databases">
        <title>Characterisation of the sponge microbiome using genome-centric metagenomics.</title>
        <authorList>
            <person name="Engelberts J.P."/>
            <person name="Robbins S.J."/>
            <person name="De Goeij J.M."/>
            <person name="Aranda M."/>
            <person name="Bell S.C."/>
            <person name="Webster N.S."/>
        </authorList>
    </citation>
    <scope>NUCLEOTIDE SEQUENCE</scope>
    <source>
        <strain evidence="2">SB0662_bin_9</strain>
    </source>
</reference>
<gene>
    <name evidence="2" type="ORF">F4Y08_08455</name>
</gene>
<dbReference type="Pfam" id="PF00581">
    <property type="entry name" value="Rhodanese"/>
    <property type="match status" value="1"/>
</dbReference>
<name>A0A6B1DRM1_9CHLR</name>
<evidence type="ECO:0000313" key="2">
    <source>
        <dbReference type="EMBL" id="MYD90350.1"/>
    </source>
</evidence>
<accession>A0A6B1DRM1</accession>
<dbReference type="PANTHER" id="PTHR43031">
    <property type="entry name" value="FAD-DEPENDENT OXIDOREDUCTASE"/>
    <property type="match status" value="1"/>
</dbReference>
<dbReference type="InterPro" id="IPR036873">
    <property type="entry name" value="Rhodanese-like_dom_sf"/>
</dbReference>
<proteinExistence type="predicted"/>